<name>A0A5P1EKU8_ASPOF</name>
<feature type="compositionally biased region" description="Basic residues" evidence="1">
    <location>
        <begin position="64"/>
        <end position="75"/>
    </location>
</feature>
<dbReference type="Proteomes" id="UP000243459">
    <property type="component" value="Chromosome 7"/>
</dbReference>
<reference evidence="3" key="1">
    <citation type="journal article" date="2017" name="Nat. Commun.">
        <title>The asparagus genome sheds light on the origin and evolution of a young Y chromosome.</title>
        <authorList>
            <person name="Harkess A."/>
            <person name="Zhou J."/>
            <person name="Xu C."/>
            <person name="Bowers J.E."/>
            <person name="Van der Hulst R."/>
            <person name="Ayyampalayam S."/>
            <person name="Mercati F."/>
            <person name="Riccardi P."/>
            <person name="McKain M.R."/>
            <person name="Kakrana A."/>
            <person name="Tang H."/>
            <person name="Ray J."/>
            <person name="Groenendijk J."/>
            <person name="Arikit S."/>
            <person name="Mathioni S.M."/>
            <person name="Nakano M."/>
            <person name="Shan H."/>
            <person name="Telgmann-Rauber A."/>
            <person name="Kanno A."/>
            <person name="Yue Z."/>
            <person name="Chen H."/>
            <person name="Li W."/>
            <person name="Chen Y."/>
            <person name="Xu X."/>
            <person name="Zhang Y."/>
            <person name="Luo S."/>
            <person name="Chen H."/>
            <person name="Gao J."/>
            <person name="Mao Z."/>
            <person name="Pires J.C."/>
            <person name="Luo M."/>
            <person name="Kudrna D."/>
            <person name="Wing R.A."/>
            <person name="Meyers B.C."/>
            <person name="Yi K."/>
            <person name="Kong H."/>
            <person name="Lavrijsen P."/>
            <person name="Sunseri F."/>
            <person name="Falavigna A."/>
            <person name="Ye Y."/>
            <person name="Leebens-Mack J.H."/>
            <person name="Chen G."/>
        </authorList>
    </citation>
    <scope>NUCLEOTIDE SEQUENCE [LARGE SCALE GENOMIC DNA]</scope>
    <source>
        <strain evidence="3">cv. DH0086</strain>
    </source>
</reference>
<sequence length="119" mass="12376">MYQPVGSSPCWFKPGPNQASVNRAKNIALRSGAGASSKTNRPDSKNPSSRPASCASTPPISTSRAHRQRVPRRAKTSAPPTASVRPTASAAHAVCPASPSTDRAPPSDDVQPPLLLNLV</sequence>
<proteinExistence type="predicted"/>
<dbReference type="Gramene" id="ONK65211">
    <property type="protein sequence ID" value="ONK65211"/>
    <property type="gene ID" value="A4U43_C07F34820"/>
</dbReference>
<keyword evidence="3" id="KW-1185">Reference proteome</keyword>
<gene>
    <name evidence="2" type="ORF">A4U43_C07F34820</name>
</gene>
<feature type="compositionally biased region" description="Polar residues" evidence="1">
    <location>
        <begin position="34"/>
        <end position="63"/>
    </location>
</feature>
<dbReference type="EMBL" id="CM007387">
    <property type="protein sequence ID" value="ONK65211.1"/>
    <property type="molecule type" value="Genomic_DNA"/>
</dbReference>
<evidence type="ECO:0000313" key="2">
    <source>
        <dbReference type="EMBL" id="ONK65211.1"/>
    </source>
</evidence>
<protein>
    <submittedName>
        <fullName evidence="2">Uncharacterized protein</fullName>
    </submittedName>
</protein>
<accession>A0A5P1EKU8</accession>
<organism evidence="2 3">
    <name type="scientific">Asparagus officinalis</name>
    <name type="common">Garden asparagus</name>
    <dbReference type="NCBI Taxonomy" id="4686"/>
    <lineage>
        <taxon>Eukaryota</taxon>
        <taxon>Viridiplantae</taxon>
        <taxon>Streptophyta</taxon>
        <taxon>Embryophyta</taxon>
        <taxon>Tracheophyta</taxon>
        <taxon>Spermatophyta</taxon>
        <taxon>Magnoliopsida</taxon>
        <taxon>Liliopsida</taxon>
        <taxon>Asparagales</taxon>
        <taxon>Asparagaceae</taxon>
        <taxon>Asparagoideae</taxon>
        <taxon>Asparagus</taxon>
    </lineage>
</organism>
<evidence type="ECO:0000256" key="1">
    <source>
        <dbReference type="SAM" id="MobiDB-lite"/>
    </source>
</evidence>
<feature type="region of interest" description="Disordered" evidence="1">
    <location>
        <begin position="28"/>
        <end position="119"/>
    </location>
</feature>
<evidence type="ECO:0000313" key="3">
    <source>
        <dbReference type="Proteomes" id="UP000243459"/>
    </source>
</evidence>
<dbReference type="AlphaFoldDB" id="A0A5P1EKU8"/>